<reference evidence="1 2" key="1">
    <citation type="submission" date="2024-01" db="EMBL/GenBank/DDBJ databases">
        <authorList>
            <person name="Waweru B."/>
        </authorList>
    </citation>
    <scope>NUCLEOTIDE SEQUENCE [LARGE SCALE GENOMIC DNA]</scope>
</reference>
<organism evidence="1 2">
    <name type="scientific">Dovyalis caffra</name>
    <dbReference type="NCBI Taxonomy" id="77055"/>
    <lineage>
        <taxon>Eukaryota</taxon>
        <taxon>Viridiplantae</taxon>
        <taxon>Streptophyta</taxon>
        <taxon>Embryophyta</taxon>
        <taxon>Tracheophyta</taxon>
        <taxon>Spermatophyta</taxon>
        <taxon>Magnoliopsida</taxon>
        <taxon>eudicotyledons</taxon>
        <taxon>Gunneridae</taxon>
        <taxon>Pentapetalae</taxon>
        <taxon>rosids</taxon>
        <taxon>fabids</taxon>
        <taxon>Malpighiales</taxon>
        <taxon>Salicaceae</taxon>
        <taxon>Flacourtieae</taxon>
        <taxon>Dovyalis</taxon>
    </lineage>
</organism>
<dbReference type="AlphaFoldDB" id="A0AAV1QMW0"/>
<accession>A0AAV1QMW0</accession>
<name>A0AAV1QMW0_9ROSI</name>
<dbReference type="Proteomes" id="UP001314170">
    <property type="component" value="Unassembled WGS sequence"/>
</dbReference>
<gene>
    <name evidence="1" type="ORF">DCAF_LOCUS637</name>
</gene>
<evidence type="ECO:0000313" key="2">
    <source>
        <dbReference type="Proteomes" id="UP001314170"/>
    </source>
</evidence>
<evidence type="ECO:0000313" key="1">
    <source>
        <dbReference type="EMBL" id="CAK7323022.1"/>
    </source>
</evidence>
<comment type="caution">
    <text evidence="1">The sequence shown here is derived from an EMBL/GenBank/DDBJ whole genome shotgun (WGS) entry which is preliminary data.</text>
</comment>
<proteinExistence type="predicted"/>
<sequence>MGVVGCGVVCDEIPASERVLMQRGVARGELGAANGDGICLGQLPVREGEGYVGASMLGALKKARVAYRRGAASGRWVGLLQRRLARHVRRLGMGLARERGLAR</sequence>
<protein>
    <submittedName>
        <fullName evidence="1">Uncharacterized protein</fullName>
    </submittedName>
</protein>
<dbReference type="EMBL" id="CAWUPB010000058">
    <property type="protein sequence ID" value="CAK7323022.1"/>
    <property type="molecule type" value="Genomic_DNA"/>
</dbReference>
<keyword evidence="2" id="KW-1185">Reference proteome</keyword>